<dbReference type="Proteomes" id="UP000297747">
    <property type="component" value="Unassembled WGS sequence"/>
</dbReference>
<dbReference type="AlphaFoldDB" id="A0A1Q8EFT5"/>
<reference evidence="6 9" key="4">
    <citation type="submission" date="2019-03" db="EMBL/GenBank/DDBJ databases">
        <title>Diversity of the mouse oral microbiome.</title>
        <authorList>
            <person name="Joseph S."/>
            <person name="Aduse-Opoku J."/>
            <person name="Curtis M."/>
            <person name="Wade W."/>
            <person name="Hashim A."/>
        </authorList>
    </citation>
    <scope>NUCLEOTIDE SEQUENCE [LARGE SCALE GENOMIC DNA]</scope>
    <source>
        <strain evidence="6 9">HT4</strain>
    </source>
</reference>
<keyword evidence="1" id="KW-0472">Membrane</keyword>
<dbReference type="EMBL" id="UHEN01000004">
    <property type="protein sequence ID" value="SUN41202.1"/>
    <property type="molecule type" value="Genomic_DNA"/>
</dbReference>
<name>A0A1Q8EFT5_STRAI</name>
<evidence type="ECO:0000313" key="5">
    <source>
        <dbReference type="EMBL" id="SUN41202.1"/>
    </source>
</evidence>
<dbReference type="EMBL" id="UHEN01000001">
    <property type="protein sequence ID" value="SUN05009.1"/>
    <property type="molecule type" value="Genomic_DNA"/>
</dbReference>
<evidence type="ECO:0000313" key="3">
    <source>
        <dbReference type="EMBL" id="OLF50667.1"/>
    </source>
</evidence>
<evidence type="ECO:0000256" key="1">
    <source>
        <dbReference type="SAM" id="Phobius"/>
    </source>
</evidence>
<protein>
    <submittedName>
        <fullName evidence="4">Phage protein</fullName>
    </submittedName>
</protein>
<feature type="domain" description="DUF7365" evidence="2">
    <location>
        <begin position="1"/>
        <end position="96"/>
    </location>
</feature>
<dbReference type="InterPro" id="IPR055789">
    <property type="entry name" value="DUF7365"/>
</dbReference>
<reference evidence="7" key="1">
    <citation type="submission" date="2016-12" db="EMBL/GenBank/DDBJ databases">
        <authorList>
            <person name="Gulvik C.A."/>
        </authorList>
    </citation>
    <scope>NUCLEOTIDE SEQUENCE [LARGE SCALE GENOMIC DNA]</scope>
    <source>
        <strain evidence="7">ATCC 51725</strain>
    </source>
</reference>
<sequence length="98" mass="11317">MPENIKAEFLLWLISTAIPVLGMYVTNKGKIKEAEHRMTVLEMKVEQAESKAVHNAIRLDGHDEQYRAMYAIVEQVKHLSTTLEEVRHDVKSLTRKDN</sequence>
<evidence type="ECO:0000259" key="2">
    <source>
        <dbReference type="Pfam" id="PF24073"/>
    </source>
</evidence>
<keyword evidence="1" id="KW-1133">Transmembrane helix</keyword>
<proteinExistence type="predicted"/>
<dbReference type="EMBL" id="MSJL01000003">
    <property type="protein sequence ID" value="OLF50667.1"/>
    <property type="molecule type" value="Genomic_DNA"/>
</dbReference>
<keyword evidence="1" id="KW-0812">Transmembrane</keyword>
<feature type="transmembrane region" description="Helical" evidence="1">
    <location>
        <begin position="6"/>
        <end position="25"/>
    </location>
</feature>
<evidence type="ECO:0000313" key="6">
    <source>
        <dbReference type="EMBL" id="TFU30294.1"/>
    </source>
</evidence>
<dbReference type="Proteomes" id="UP000255213">
    <property type="component" value="Unassembled WGS sequence"/>
</dbReference>
<reference evidence="3" key="2">
    <citation type="submission" date="2016-12" db="EMBL/GenBank/DDBJ databases">
        <authorList>
            <person name="Song W.-J."/>
            <person name="Kurnit D.M."/>
        </authorList>
    </citation>
    <scope>NUCLEOTIDE SEQUENCE [LARGE SCALE GENOMIC DNA]</scope>
    <source>
        <strain evidence="3">ATCC 51725</strain>
    </source>
</reference>
<evidence type="ECO:0000313" key="4">
    <source>
        <dbReference type="EMBL" id="SUN05009.1"/>
    </source>
</evidence>
<dbReference type="Pfam" id="PF24073">
    <property type="entry name" value="DUF7365"/>
    <property type="match status" value="1"/>
</dbReference>
<evidence type="ECO:0000313" key="8">
    <source>
        <dbReference type="Proteomes" id="UP000255213"/>
    </source>
</evidence>
<gene>
    <name evidence="3" type="ORF">BU200_01210</name>
    <name evidence="6" type="ORF">E4U01_06755</name>
    <name evidence="4" type="ORF">NCTC12957_00090</name>
    <name evidence="5" type="ORF">NCTC12957_02281</name>
</gene>
<dbReference type="RefSeq" id="WP_075098411.1">
    <property type="nucleotide sequence ID" value="NZ_CAKOCW010000029.1"/>
</dbReference>
<dbReference type="Proteomes" id="UP000186437">
    <property type="component" value="Unassembled WGS sequence"/>
</dbReference>
<dbReference type="OrthoDB" id="2223064at2"/>
<dbReference type="EMBL" id="SPQA01000022">
    <property type="protein sequence ID" value="TFU30294.1"/>
    <property type="molecule type" value="Genomic_DNA"/>
</dbReference>
<evidence type="ECO:0000313" key="7">
    <source>
        <dbReference type="Proteomes" id="UP000186437"/>
    </source>
</evidence>
<keyword evidence="7" id="KW-1185">Reference proteome</keyword>
<accession>A0A1Q8EFT5</accession>
<evidence type="ECO:0000313" key="9">
    <source>
        <dbReference type="Proteomes" id="UP000297747"/>
    </source>
</evidence>
<organism evidence="3 7">
    <name type="scientific">Streptococcus acidominimus</name>
    <dbReference type="NCBI Taxonomy" id="1326"/>
    <lineage>
        <taxon>Bacteria</taxon>
        <taxon>Bacillati</taxon>
        <taxon>Bacillota</taxon>
        <taxon>Bacilli</taxon>
        <taxon>Lactobacillales</taxon>
        <taxon>Streptococcaceae</taxon>
        <taxon>Streptococcus</taxon>
    </lineage>
</organism>
<reference evidence="4 8" key="3">
    <citation type="submission" date="2018-06" db="EMBL/GenBank/DDBJ databases">
        <authorList>
            <consortium name="Pathogen Informatics"/>
            <person name="Doyle S."/>
        </authorList>
    </citation>
    <scope>NUCLEOTIDE SEQUENCE [LARGE SCALE GENOMIC DNA]</scope>
    <source>
        <strain evidence="4 8">NCTC12957</strain>
    </source>
</reference>